<feature type="binding site" evidence="7">
    <location>
        <begin position="16"/>
        <end position="18"/>
    </location>
    <ligand>
        <name>4-CDP-2-C-methyl-D-erythritol 2-phosphate</name>
        <dbReference type="ChEBI" id="CHEBI:57919"/>
    </ligand>
</feature>
<dbReference type="UniPathway" id="UPA00056">
    <property type="reaction ID" value="UER00095"/>
</dbReference>
<comment type="catalytic activity">
    <reaction evidence="1 7 8">
        <text>4-CDP-2-C-methyl-D-erythritol 2-phosphate = 2-C-methyl-D-erythritol 2,4-cyclic diphosphate + CMP</text>
        <dbReference type="Rhea" id="RHEA:23864"/>
        <dbReference type="ChEBI" id="CHEBI:57919"/>
        <dbReference type="ChEBI" id="CHEBI:58483"/>
        <dbReference type="ChEBI" id="CHEBI:60377"/>
        <dbReference type="EC" id="4.6.1.12"/>
    </reaction>
</comment>
<name>A0A1F5YC80_9BACT</name>
<dbReference type="PANTHER" id="PTHR43181:SF1">
    <property type="entry name" value="2-C-METHYL-D-ERYTHRITOL 2,4-CYCLODIPHOSPHATE SYNTHASE, CHLOROPLASTIC"/>
    <property type="match status" value="1"/>
</dbReference>
<reference evidence="10 11" key="1">
    <citation type="journal article" date="2016" name="Nat. Commun.">
        <title>Thousands of microbial genomes shed light on interconnected biogeochemical processes in an aquifer system.</title>
        <authorList>
            <person name="Anantharaman K."/>
            <person name="Brown C.T."/>
            <person name="Hug L.A."/>
            <person name="Sharon I."/>
            <person name="Castelle C.J."/>
            <person name="Probst A.J."/>
            <person name="Thomas B.C."/>
            <person name="Singh A."/>
            <person name="Wilkins M.J."/>
            <person name="Karaoz U."/>
            <person name="Brodie E.L."/>
            <person name="Williams K.H."/>
            <person name="Hubbard S.S."/>
            <person name="Banfield J.F."/>
        </authorList>
    </citation>
    <scope>NUCLEOTIDE SEQUENCE [LARGE SCALE GENOMIC DNA]</scope>
</reference>
<keyword evidence="4 7" id="KW-0479">Metal-binding</keyword>
<comment type="caution">
    <text evidence="7">Lacks conserved residue(s) required for the propagation of feature annotation.</text>
</comment>
<sequence>MPDARGPSIRIGIGSDIHRLVAGRALTLGGVKIPFEWGLSGHSDADVLIHAIIDALLGAAAHGDIGRPFPSSDKRWAGISSLKLLEKTVAMLRAKGFEVINVDATVMAERPLLGQWIPAMGRNIAPIMEVEGERISIKATSAKGMGPVGEGEAISAISIALIRKVDSSVLQAE</sequence>
<protein>
    <recommendedName>
        <fullName evidence="3 7">2-C-methyl-D-erythritol 2,4-cyclodiphosphate synthase</fullName>
        <shortName evidence="7">MECDP-synthase</shortName>
        <shortName evidence="7">MECPP-synthase</shortName>
        <shortName evidence="7">MECPS</shortName>
        <ecNumber evidence="3 7">4.6.1.12</ecNumber>
    </recommendedName>
</protein>
<comment type="pathway">
    <text evidence="2 7">Isoprenoid biosynthesis; isopentenyl diphosphate biosynthesis via DXP pathway; isopentenyl diphosphate from 1-deoxy-D-xylulose 5-phosphate: step 4/6.</text>
</comment>
<accession>A0A1F5YC80</accession>
<proteinExistence type="inferred from homology"/>
<feature type="site" description="Transition state stabilizer" evidence="7">
    <location>
        <position position="42"/>
    </location>
</feature>
<keyword evidence="5 7" id="KW-0414">Isoprene biosynthesis</keyword>
<comment type="subunit">
    <text evidence="7">Homotrimer.</text>
</comment>
<evidence type="ECO:0000256" key="8">
    <source>
        <dbReference type="RuleBase" id="RU004395"/>
    </source>
</evidence>
<dbReference type="Gene3D" id="3.30.1330.50">
    <property type="entry name" value="2-C-methyl-D-erythritol 2,4-cyclodiphosphate synthase"/>
    <property type="match status" value="1"/>
</dbReference>
<dbReference type="Proteomes" id="UP000179034">
    <property type="component" value="Unassembled WGS sequence"/>
</dbReference>
<feature type="binding site" evidence="7">
    <location>
        <begin position="42"/>
        <end position="43"/>
    </location>
    <ligand>
        <name>4-CDP-2-C-methyl-D-erythritol 2-phosphate</name>
        <dbReference type="ChEBI" id="CHEBI:57919"/>
    </ligand>
</feature>
<evidence type="ECO:0000256" key="5">
    <source>
        <dbReference type="ARBA" id="ARBA00023229"/>
    </source>
</evidence>
<comment type="similarity">
    <text evidence="7 8">Belongs to the IspF family.</text>
</comment>
<evidence type="ECO:0000256" key="7">
    <source>
        <dbReference type="HAMAP-Rule" id="MF_00107"/>
    </source>
</evidence>
<feature type="site" description="Transition state stabilizer" evidence="7">
    <location>
        <position position="141"/>
    </location>
</feature>
<evidence type="ECO:0000313" key="11">
    <source>
        <dbReference type="Proteomes" id="UP000179034"/>
    </source>
</evidence>
<dbReference type="GO" id="GO:0016114">
    <property type="term" value="P:terpenoid biosynthetic process"/>
    <property type="evidence" value="ECO:0007669"/>
    <property type="project" value="InterPro"/>
</dbReference>
<gene>
    <name evidence="7" type="primary">ispF</name>
    <name evidence="10" type="ORF">A2Z06_00685</name>
</gene>
<dbReference type="PANTHER" id="PTHR43181">
    <property type="entry name" value="2-C-METHYL-D-ERYTHRITOL 2,4-CYCLODIPHOSPHATE SYNTHASE, CHLOROPLASTIC"/>
    <property type="match status" value="1"/>
</dbReference>
<dbReference type="GO" id="GO:0046872">
    <property type="term" value="F:metal ion binding"/>
    <property type="evidence" value="ECO:0007669"/>
    <property type="project" value="UniProtKB-KW"/>
</dbReference>
<feature type="binding site" evidence="7">
    <location>
        <begin position="64"/>
        <end position="66"/>
    </location>
    <ligand>
        <name>4-CDP-2-C-methyl-D-erythritol 2-phosphate</name>
        <dbReference type="ChEBI" id="CHEBI:57919"/>
    </ligand>
</feature>
<dbReference type="InterPro" id="IPR020555">
    <property type="entry name" value="MECDP_synthase_CS"/>
</dbReference>
<dbReference type="GO" id="GO:0008685">
    <property type="term" value="F:2-C-methyl-D-erythritol 2,4-cyclodiphosphate synthase activity"/>
    <property type="evidence" value="ECO:0007669"/>
    <property type="project" value="UniProtKB-UniRule"/>
</dbReference>
<comment type="caution">
    <text evidence="10">The sequence shown here is derived from an EMBL/GenBank/DDBJ whole genome shotgun (WGS) entry which is preliminary data.</text>
</comment>
<feature type="domain" description="2-C-methyl-D-erythritol 2,4-cyclodiphosphate synthase" evidence="9">
    <location>
        <begin position="9"/>
        <end position="162"/>
    </location>
</feature>
<evidence type="ECO:0000256" key="2">
    <source>
        <dbReference type="ARBA" id="ARBA00004709"/>
    </source>
</evidence>
<dbReference type="InterPro" id="IPR003526">
    <property type="entry name" value="MECDP_synthase"/>
</dbReference>
<dbReference type="GO" id="GO:0019288">
    <property type="term" value="P:isopentenyl diphosphate biosynthetic process, methylerythritol 4-phosphate pathway"/>
    <property type="evidence" value="ECO:0007669"/>
    <property type="project" value="UniProtKB-UniRule"/>
</dbReference>
<evidence type="ECO:0000256" key="3">
    <source>
        <dbReference type="ARBA" id="ARBA00012579"/>
    </source>
</evidence>
<dbReference type="EMBL" id="MFIW01000051">
    <property type="protein sequence ID" value="OGF97800.1"/>
    <property type="molecule type" value="Genomic_DNA"/>
</dbReference>
<evidence type="ECO:0000256" key="4">
    <source>
        <dbReference type="ARBA" id="ARBA00022723"/>
    </source>
</evidence>
<evidence type="ECO:0000259" key="9">
    <source>
        <dbReference type="Pfam" id="PF02542"/>
    </source>
</evidence>
<dbReference type="EC" id="4.6.1.12" evidence="3 7"/>
<dbReference type="PROSITE" id="PS01350">
    <property type="entry name" value="ISPF"/>
    <property type="match status" value="1"/>
</dbReference>
<dbReference type="HAMAP" id="MF_00107">
    <property type="entry name" value="IspF"/>
    <property type="match status" value="1"/>
</dbReference>
<keyword evidence="6 7" id="KW-0456">Lyase</keyword>
<organism evidence="10 11">
    <name type="scientific">Candidatus Glassbacteria bacterium RBG_16_58_8</name>
    <dbReference type="NCBI Taxonomy" id="1817866"/>
    <lineage>
        <taxon>Bacteria</taxon>
        <taxon>Candidatus Glassiibacteriota</taxon>
    </lineage>
</organism>
<evidence type="ECO:0000256" key="6">
    <source>
        <dbReference type="ARBA" id="ARBA00023239"/>
    </source>
</evidence>
<dbReference type="Pfam" id="PF02542">
    <property type="entry name" value="YgbB"/>
    <property type="match status" value="1"/>
</dbReference>
<dbReference type="AlphaFoldDB" id="A0A1F5YC80"/>
<dbReference type="NCBIfam" id="TIGR00151">
    <property type="entry name" value="ispF"/>
    <property type="match status" value="1"/>
</dbReference>
<dbReference type="CDD" id="cd00554">
    <property type="entry name" value="MECDP_synthase"/>
    <property type="match status" value="1"/>
</dbReference>
<feature type="binding site" evidence="7">
    <location>
        <position position="18"/>
    </location>
    <ligand>
        <name>a divalent metal cation</name>
        <dbReference type="ChEBI" id="CHEBI:60240"/>
    </ligand>
</feature>
<feature type="binding site" evidence="7">
    <location>
        <position position="16"/>
    </location>
    <ligand>
        <name>a divalent metal cation</name>
        <dbReference type="ChEBI" id="CHEBI:60240"/>
    </ligand>
</feature>
<comment type="cofactor">
    <cofactor evidence="7">
        <name>a divalent metal cation</name>
        <dbReference type="ChEBI" id="CHEBI:60240"/>
    </cofactor>
    <text evidence="7">Binds 1 divalent metal cation per subunit.</text>
</comment>
<dbReference type="InterPro" id="IPR036571">
    <property type="entry name" value="MECDP_synthase_sf"/>
</dbReference>
<dbReference type="SUPFAM" id="SSF69765">
    <property type="entry name" value="IpsF-like"/>
    <property type="match status" value="1"/>
</dbReference>
<evidence type="ECO:0000313" key="10">
    <source>
        <dbReference type="EMBL" id="OGF97800.1"/>
    </source>
</evidence>
<evidence type="ECO:0000256" key="1">
    <source>
        <dbReference type="ARBA" id="ARBA00000200"/>
    </source>
</evidence>
<feature type="binding site" evidence="7">
    <location>
        <position position="50"/>
    </location>
    <ligand>
        <name>a divalent metal cation</name>
        <dbReference type="ChEBI" id="CHEBI:60240"/>
    </ligand>
</feature>
<comment type="function">
    <text evidence="7">Involved in the biosynthesis of isopentenyl diphosphate (IPP) and dimethylallyl diphosphate (DMAPP), two major building blocks of isoprenoid compounds. Catalyzes the conversion of 4-diphosphocytidyl-2-C-methyl-D-erythritol 2-phosphate (CDP-ME2P) to 2-C-methyl-D-erythritol 2,4-cyclodiphosphate (ME-CPP) with a corresponding release of cytidine 5-monophosphate (CMP).</text>
</comment>